<name>A0A3M7KX01_AUXPR</name>
<gene>
    <name evidence="1" type="ORF">APUTEX25_001975</name>
</gene>
<proteinExistence type="predicted"/>
<dbReference type="EMBL" id="QOKY01000179">
    <property type="protein sequence ID" value="RMZ54399.1"/>
    <property type="molecule type" value="Genomic_DNA"/>
</dbReference>
<dbReference type="AlphaFoldDB" id="A0A3M7KX01"/>
<dbReference type="InterPro" id="IPR029159">
    <property type="entry name" value="CA109-like"/>
</dbReference>
<sequence length="169" mass="18192">MWCFACRPTMPYPAAQALERPENLGDLGTTPGVCKRLVVAQTLALQELLLRAQVALGLARQSAAGLGRLAQEGVRLVQQNRALTAGARARPAGPIPSVDQCIAGLQDIAHTHDRQGALLAALVDEAHAGTEADEWPHILAASTASLCIDRRRVGDLLYVMEQTEEKRRL</sequence>
<comment type="caution">
    <text evidence="1">The sequence shown here is derived from an EMBL/GenBank/DDBJ whole genome shotgun (WGS) entry which is preliminary data.</text>
</comment>
<dbReference type="Pfam" id="PF15011">
    <property type="entry name" value="CA109-like"/>
    <property type="match status" value="1"/>
</dbReference>
<dbReference type="Proteomes" id="UP000279271">
    <property type="component" value="Unassembled WGS sequence"/>
</dbReference>
<evidence type="ECO:0000313" key="1">
    <source>
        <dbReference type="EMBL" id="RMZ54399.1"/>
    </source>
</evidence>
<organism evidence="1 2">
    <name type="scientific">Auxenochlorella protothecoides</name>
    <name type="common">Green microalga</name>
    <name type="synonym">Chlorella protothecoides</name>
    <dbReference type="NCBI Taxonomy" id="3075"/>
    <lineage>
        <taxon>Eukaryota</taxon>
        <taxon>Viridiplantae</taxon>
        <taxon>Chlorophyta</taxon>
        <taxon>core chlorophytes</taxon>
        <taxon>Trebouxiophyceae</taxon>
        <taxon>Chlorellales</taxon>
        <taxon>Chlorellaceae</taxon>
        <taxon>Auxenochlorella</taxon>
    </lineage>
</organism>
<accession>A0A3M7KX01</accession>
<reference evidence="2" key="1">
    <citation type="journal article" date="2018" name="Algal Res.">
        <title>Characterization of plant carbon substrate utilization by Auxenochlorella protothecoides.</title>
        <authorList>
            <person name="Vogler B.W."/>
            <person name="Starkenburg S.R."/>
            <person name="Sudasinghe N."/>
            <person name="Schambach J.Y."/>
            <person name="Rollin J.A."/>
            <person name="Pattathil S."/>
            <person name="Barry A.N."/>
        </authorList>
    </citation>
    <scope>NUCLEOTIDE SEQUENCE [LARGE SCALE GENOMIC DNA]</scope>
    <source>
        <strain evidence="2">UTEX 25</strain>
    </source>
</reference>
<protein>
    <submittedName>
        <fullName evidence="1">Uncharacterized protein</fullName>
    </submittedName>
</protein>
<evidence type="ECO:0000313" key="2">
    <source>
        <dbReference type="Proteomes" id="UP000279271"/>
    </source>
</evidence>